<proteinExistence type="predicted"/>
<dbReference type="OrthoDB" id="10422904at2759"/>
<feature type="compositionally biased region" description="Polar residues" evidence="1">
    <location>
        <begin position="99"/>
        <end position="116"/>
    </location>
</feature>
<gene>
    <name evidence="2" type="ORF">PHET_07414</name>
</gene>
<protein>
    <submittedName>
        <fullName evidence="2">Uncharacterized protein</fullName>
    </submittedName>
</protein>
<feature type="compositionally biased region" description="Polar residues" evidence="1">
    <location>
        <begin position="70"/>
        <end position="82"/>
    </location>
</feature>
<feature type="region of interest" description="Disordered" evidence="1">
    <location>
        <begin position="51"/>
        <end position="116"/>
    </location>
</feature>
<reference evidence="2" key="1">
    <citation type="submission" date="2019-05" db="EMBL/GenBank/DDBJ databases">
        <title>Annotation for the trematode Paragonimus heterotremus.</title>
        <authorList>
            <person name="Choi Y.-J."/>
        </authorList>
    </citation>
    <scope>NUCLEOTIDE SEQUENCE</scope>
    <source>
        <strain evidence="2">LC</strain>
    </source>
</reference>
<dbReference type="Proteomes" id="UP000748531">
    <property type="component" value="Unassembled WGS sequence"/>
</dbReference>
<keyword evidence="3" id="KW-1185">Reference proteome</keyword>
<evidence type="ECO:0000313" key="3">
    <source>
        <dbReference type="Proteomes" id="UP000748531"/>
    </source>
</evidence>
<accession>A0A8J4SIK9</accession>
<sequence>MLRDFNRLAYMFYEKCLKTSSVPAEELLAVERKITESLNFRKPSVFSFRFNQRPISAKRGPSTSDRGRTLQGTEQQSISVVNLQDRVSLPPVNERTNRLSRQGSTQSGETETQSIN</sequence>
<dbReference type="AlphaFoldDB" id="A0A8J4SIK9"/>
<evidence type="ECO:0000313" key="2">
    <source>
        <dbReference type="EMBL" id="KAF5399303.1"/>
    </source>
</evidence>
<comment type="caution">
    <text evidence="2">The sequence shown here is derived from an EMBL/GenBank/DDBJ whole genome shotgun (WGS) entry which is preliminary data.</text>
</comment>
<organism evidence="2 3">
    <name type="scientific">Paragonimus heterotremus</name>
    <dbReference type="NCBI Taxonomy" id="100268"/>
    <lineage>
        <taxon>Eukaryota</taxon>
        <taxon>Metazoa</taxon>
        <taxon>Spiralia</taxon>
        <taxon>Lophotrochozoa</taxon>
        <taxon>Platyhelminthes</taxon>
        <taxon>Trematoda</taxon>
        <taxon>Digenea</taxon>
        <taxon>Plagiorchiida</taxon>
        <taxon>Troglotremata</taxon>
        <taxon>Troglotrematidae</taxon>
        <taxon>Paragonimus</taxon>
    </lineage>
</organism>
<evidence type="ECO:0000256" key="1">
    <source>
        <dbReference type="SAM" id="MobiDB-lite"/>
    </source>
</evidence>
<name>A0A8J4SIK9_9TREM</name>
<dbReference type="EMBL" id="LUCH01004168">
    <property type="protein sequence ID" value="KAF5399303.1"/>
    <property type="molecule type" value="Genomic_DNA"/>
</dbReference>